<dbReference type="AlphaFoldDB" id="A0A7U4GDX3"/>
<evidence type="ECO:0000259" key="2">
    <source>
        <dbReference type="Pfam" id="PF01052"/>
    </source>
</evidence>
<comment type="similarity">
    <text evidence="1">Belongs to the FliN/MopA/SpaO family.</text>
</comment>
<accession>A0A7U4GDX3</accession>
<dbReference type="GO" id="GO:0071978">
    <property type="term" value="P:bacterial-type flagellum-dependent swarming motility"/>
    <property type="evidence" value="ECO:0007669"/>
    <property type="project" value="TreeGrafter"/>
</dbReference>
<feature type="domain" description="Flagellar motor switch protein FliN-like C-terminal" evidence="2">
    <location>
        <begin position="224"/>
        <end position="293"/>
    </location>
</feature>
<evidence type="ECO:0000259" key="3">
    <source>
        <dbReference type="Pfam" id="PF26304"/>
    </source>
</evidence>
<feature type="domain" description="SpaO FliM/N C-terminal related" evidence="3">
    <location>
        <begin position="148"/>
        <end position="207"/>
    </location>
</feature>
<evidence type="ECO:0000313" key="4">
    <source>
        <dbReference type="EMBL" id="AHM72791.2"/>
    </source>
</evidence>
<dbReference type="Pfam" id="PF26304">
    <property type="entry name" value="FliMN_C_rel"/>
    <property type="match status" value="1"/>
</dbReference>
<name>A0A7U4GDX3_YEREN</name>
<gene>
    <name evidence="4" type="ORF">LC20_01537</name>
</gene>
<dbReference type="SUPFAM" id="SSF101801">
    <property type="entry name" value="Surface presentation of antigens (SPOA)"/>
    <property type="match status" value="1"/>
</dbReference>
<dbReference type="Gene3D" id="2.30.330.10">
    <property type="entry name" value="SpoA-like"/>
    <property type="match status" value="1"/>
</dbReference>
<evidence type="ECO:0000313" key="5">
    <source>
        <dbReference type="Proteomes" id="UP000230961"/>
    </source>
</evidence>
<dbReference type="InterPro" id="IPR001543">
    <property type="entry name" value="FliN-like_C"/>
</dbReference>
<dbReference type="PANTHER" id="PTHR30034:SF5">
    <property type="entry name" value="SECRETION SYSTEM APPARATUS PROTEIN SSAQ"/>
    <property type="match status" value="1"/>
</dbReference>
<dbReference type="InterPro" id="IPR036429">
    <property type="entry name" value="SpoA-like_sf"/>
</dbReference>
<dbReference type="EMBL" id="CP007448">
    <property type="protein sequence ID" value="AHM72791.2"/>
    <property type="molecule type" value="Genomic_DNA"/>
</dbReference>
<reference evidence="4 5" key="1">
    <citation type="submission" date="2017-11" db="EMBL/GenBank/DDBJ databases">
        <title>The complete genome sequence and comparative genome analysis of Yersinia enterocolitica strain LC20.</title>
        <authorList>
            <person name="Shi G."/>
            <person name="Su M."/>
            <person name="Liang J."/>
            <person name="Gu W."/>
            <person name="Xiao Y."/>
            <person name="Zhang Z."/>
            <person name="Qiu H."/>
            <person name="Duan R."/>
            <person name="Zhang Z."/>
            <person name="Li Y."/>
            <person name="Zhang X."/>
            <person name="Ling Y."/>
            <person name="Song L."/>
            <person name="Chen M."/>
            <person name="Zhao Y."/>
            <person name="Wu J."/>
            <person name="Jing H."/>
            <person name="Xiao J."/>
            <person name="Wang X."/>
        </authorList>
    </citation>
    <scope>NUCLEOTIDE SEQUENCE [LARGE SCALE GENOMIC DNA]</scope>
    <source>
        <strain evidence="4 5">LC20</strain>
    </source>
</reference>
<dbReference type="GO" id="GO:0050918">
    <property type="term" value="P:positive chemotaxis"/>
    <property type="evidence" value="ECO:0007669"/>
    <property type="project" value="TreeGrafter"/>
</dbReference>
<dbReference type="PANTHER" id="PTHR30034">
    <property type="entry name" value="FLAGELLAR MOTOR SWITCH PROTEIN FLIM"/>
    <property type="match status" value="1"/>
</dbReference>
<organism evidence="4 5">
    <name type="scientific">Yersinia enterocolitica LC20</name>
    <dbReference type="NCBI Taxonomy" id="1443113"/>
    <lineage>
        <taxon>Bacteria</taxon>
        <taxon>Pseudomonadati</taxon>
        <taxon>Pseudomonadota</taxon>
        <taxon>Gammaproteobacteria</taxon>
        <taxon>Enterobacterales</taxon>
        <taxon>Yersiniaceae</taxon>
        <taxon>Yersinia</taxon>
    </lineage>
</organism>
<proteinExistence type="inferred from homology"/>
<dbReference type="Pfam" id="PF01052">
    <property type="entry name" value="FliMN_C"/>
    <property type="match status" value="1"/>
</dbReference>
<evidence type="ECO:0000256" key="1">
    <source>
        <dbReference type="ARBA" id="ARBA00009226"/>
    </source>
</evidence>
<sequence>MSLRSHLRQRDSRQLMLELLCSRHPGSEITEFIAGERYLQLLLQDEQGNRGHAWLNVDAWLEYMDAHLPDIPWLEVPLNYLARWLNHLQLSFLFEEQVWDVAQIALSANPLPEKALLLPAEPCPLLCLDWPKSEDNALGVPAISSYRVPFRLQYVLGYSQLPLAQLADVAPGDLLLITQDFAHLAVGHRRLYKLSYHPNQEVIVEEQLAEHDQEYHEEEVLHEWMSLPVDIEFVLDGRTVTLAELEEITPGTALALTPDAEQNIKIYLNKKLFARGELVALENGSLAVEVNHVNPTLQGNRVQPDVE</sequence>
<protein>
    <submittedName>
        <fullName evidence="4">Type III secretion system protein</fullName>
    </submittedName>
</protein>
<dbReference type="KEGG" id="yel:LC20_01537"/>
<dbReference type="Proteomes" id="UP000230961">
    <property type="component" value="Chromosome"/>
</dbReference>
<dbReference type="InterPro" id="IPR058805">
    <property type="entry name" value="SpaO_FliMN_C_rel"/>
</dbReference>